<evidence type="ECO:0000313" key="1">
    <source>
        <dbReference type="EMBL" id="RKO94485.1"/>
    </source>
</evidence>
<accession>A0A4P9WQ39</accession>
<gene>
    <name evidence="1" type="ORF">BDK51DRAFT_42949</name>
</gene>
<organism evidence="1 2">
    <name type="scientific">Blyttiomyces helicus</name>
    <dbReference type="NCBI Taxonomy" id="388810"/>
    <lineage>
        <taxon>Eukaryota</taxon>
        <taxon>Fungi</taxon>
        <taxon>Fungi incertae sedis</taxon>
        <taxon>Chytridiomycota</taxon>
        <taxon>Chytridiomycota incertae sedis</taxon>
        <taxon>Chytridiomycetes</taxon>
        <taxon>Chytridiomycetes incertae sedis</taxon>
        <taxon>Blyttiomyces</taxon>
    </lineage>
</organism>
<reference evidence="2" key="1">
    <citation type="journal article" date="2018" name="Nat. Microbiol.">
        <title>Leveraging single-cell genomics to expand the fungal tree of life.</title>
        <authorList>
            <person name="Ahrendt S.R."/>
            <person name="Quandt C.A."/>
            <person name="Ciobanu D."/>
            <person name="Clum A."/>
            <person name="Salamov A."/>
            <person name="Andreopoulos B."/>
            <person name="Cheng J.F."/>
            <person name="Woyke T."/>
            <person name="Pelin A."/>
            <person name="Henrissat B."/>
            <person name="Reynolds N.K."/>
            <person name="Benny G.L."/>
            <person name="Smith M.E."/>
            <person name="James T.Y."/>
            <person name="Grigoriev I.V."/>
        </authorList>
    </citation>
    <scope>NUCLEOTIDE SEQUENCE [LARGE SCALE GENOMIC DNA]</scope>
</reference>
<proteinExistence type="predicted"/>
<dbReference type="Proteomes" id="UP000269721">
    <property type="component" value="Unassembled WGS sequence"/>
</dbReference>
<name>A0A4P9WQ39_9FUNG</name>
<evidence type="ECO:0000313" key="2">
    <source>
        <dbReference type="Proteomes" id="UP000269721"/>
    </source>
</evidence>
<protein>
    <submittedName>
        <fullName evidence="1">Uncharacterized protein</fullName>
    </submittedName>
</protein>
<dbReference type="EMBL" id="KZ993884">
    <property type="protein sequence ID" value="RKO94485.1"/>
    <property type="molecule type" value="Genomic_DNA"/>
</dbReference>
<sequence length="301" mass="34867">MEQLNISAFHNRTIYRCYDNHNIQFHFSPSGQREILIEFTCGTGSTIGNDIHEMLINMMSDSLLAVAINTGNFISIELKPMQATVEALMGETLQQPTWPALDSEKMMELENRQRSVLALLQNPDKLKREEWKLFHKLSAITLVPPSISKGKDFYPFWNYQNMVFYKKLWFPQKTACVDLNSNSSNGFSTSTIQNLWFSNQSTSLLNENLQKTSLLSCKFLTAAGSEDKDTPFIRCKKIKMIVPKEIQLLRHKFSGLYRYCYNKGVWVNKTSTMRRNLSVAAIIKADHNQEFSSWFWIFQQN</sequence>
<keyword evidence="2" id="KW-1185">Reference proteome</keyword>
<dbReference type="AlphaFoldDB" id="A0A4P9WQ39"/>